<evidence type="ECO:0000313" key="2">
    <source>
        <dbReference type="EMBL" id="CAA6798765.1"/>
    </source>
</evidence>
<dbReference type="EMBL" id="CACVAQ010000010">
    <property type="protein sequence ID" value="CAA6798765.1"/>
    <property type="molecule type" value="Genomic_DNA"/>
</dbReference>
<organism evidence="2">
    <name type="scientific">uncultured Aureispira sp</name>
    <dbReference type="NCBI Taxonomy" id="1331704"/>
    <lineage>
        <taxon>Bacteria</taxon>
        <taxon>Pseudomonadati</taxon>
        <taxon>Bacteroidota</taxon>
        <taxon>Saprospiria</taxon>
        <taxon>Saprospirales</taxon>
        <taxon>Saprospiraceae</taxon>
        <taxon>Aureispira</taxon>
        <taxon>environmental samples</taxon>
    </lineage>
</organism>
<evidence type="ECO:0000256" key="1">
    <source>
        <dbReference type="SAM" id="Phobius"/>
    </source>
</evidence>
<keyword evidence="1" id="KW-0472">Membrane</keyword>
<accession>A0A6S6RS18</accession>
<protein>
    <submittedName>
        <fullName evidence="2">Uncharacterized protein</fullName>
    </submittedName>
</protein>
<keyword evidence="1" id="KW-0812">Transmembrane</keyword>
<reference evidence="2" key="1">
    <citation type="submission" date="2020-01" db="EMBL/GenBank/DDBJ databases">
        <authorList>
            <person name="Meier V. D."/>
            <person name="Meier V D."/>
        </authorList>
    </citation>
    <scope>NUCLEOTIDE SEQUENCE</scope>
    <source>
        <strain evidence="2">HLG_WM_MAG_10</strain>
    </source>
</reference>
<gene>
    <name evidence="2" type="ORF">HELGO_WM10121</name>
</gene>
<feature type="transmembrane region" description="Helical" evidence="1">
    <location>
        <begin position="54"/>
        <end position="76"/>
    </location>
</feature>
<name>A0A6S6RS18_9BACT</name>
<feature type="transmembrane region" description="Helical" evidence="1">
    <location>
        <begin position="97"/>
        <end position="122"/>
    </location>
</feature>
<sequence>MEITKEGAIGKIIFWQKITTVVLSLFVLALWGLVGYIIHNNLEYGDYDYIQSGLYLGFCVSMTYMVYLLYQSFSLLQSYQNNQEALDIEMAFNKQRLFWMMGPVLLISSIAVLLFSALFFSFSS</sequence>
<feature type="transmembrane region" description="Helical" evidence="1">
    <location>
        <begin position="12"/>
        <end position="34"/>
    </location>
</feature>
<dbReference type="AlphaFoldDB" id="A0A6S6RS18"/>
<proteinExistence type="predicted"/>
<keyword evidence="1" id="KW-1133">Transmembrane helix</keyword>